<dbReference type="CDD" id="cd12322">
    <property type="entry name" value="RRM2_TDP43"/>
    <property type="match status" value="1"/>
</dbReference>
<feature type="domain" description="RRM" evidence="16">
    <location>
        <begin position="197"/>
        <end position="268"/>
    </location>
</feature>
<dbReference type="OrthoDB" id="2020831at2759"/>
<keyword evidence="11" id="KW-0804">Transcription</keyword>
<dbReference type="Proteomes" id="UP000694843">
    <property type="component" value="Unplaced"/>
</dbReference>
<keyword evidence="13" id="KW-0539">Nucleus</keyword>
<keyword evidence="10" id="KW-0496">Mitochondrion</keyword>
<dbReference type="KEGG" id="hazt:108680694"/>
<dbReference type="InterPro" id="IPR012677">
    <property type="entry name" value="Nucleotide-bd_a/b_plait_sf"/>
</dbReference>
<evidence type="ECO:0000256" key="6">
    <source>
        <dbReference type="ARBA" id="ARBA00022737"/>
    </source>
</evidence>
<evidence type="ECO:0000256" key="10">
    <source>
        <dbReference type="ARBA" id="ARBA00023128"/>
    </source>
</evidence>
<dbReference type="Pfam" id="PF00076">
    <property type="entry name" value="RRM_1"/>
    <property type="match status" value="2"/>
</dbReference>
<evidence type="ECO:0000256" key="14">
    <source>
        <dbReference type="PROSITE-ProRule" id="PRU00176"/>
    </source>
</evidence>
<keyword evidence="6" id="KW-0677">Repeat</keyword>
<accession>A0A8B7PHS5</accession>
<dbReference type="InterPro" id="IPR000504">
    <property type="entry name" value="RRM_dom"/>
</dbReference>
<dbReference type="PANTHER" id="PTHR48033:SF9">
    <property type="entry name" value="TAR DNA-BINDING PROTEIN 43"/>
    <property type="match status" value="1"/>
</dbReference>
<feature type="compositionally biased region" description="Low complexity" evidence="15">
    <location>
        <begin position="410"/>
        <end position="422"/>
    </location>
</feature>
<dbReference type="GO" id="GO:0003690">
    <property type="term" value="F:double-stranded DNA binding"/>
    <property type="evidence" value="ECO:0007669"/>
    <property type="project" value="UniProtKB-ARBA"/>
</dbReference>
<feature type="region of interest" description="Disordered" evidence="15">
    <location>
        <begin position="398"/>
        <end position="463"/>
    </location>
</feature>
<dbReference type="PANTHER" id="PTHR48033">
    <property type="entry name" value="RNA-BINDING (RRM/RBD/RNP MOTIFS) FAMILY PROTEIN"/>
    <property type="match status" value="1"/>
</dbReference>
<keyword evidence="12" id="KW-0508">mRNA splicing</keyword>
<keyword evidence="8" id="KW-0805">Transcription regulation</keyword>
<evidence type="ECO:0000256" key="13">
    <source>
        <dbReference type="ARBA" id="ARBA00023242"/>
    </source>
</evidence>
<reference evidence="18" key="1">
    <citation type="submission" date="2025-08" db="UniProtKB">
        <authorList>
            <consortium name="RefSeq"/>
        </authorList>
    </citation>
    <scope>IDENTIFICATION</scope>
    <source>
        <tissue evidence="18">Whole organism</tissue>
    </source>
</reference>
<gene>
    <name evidence="18" type="primary">LOC108680694</name>
</gene>
<comment type="subcellular location">
    <subcellularLocation>
        <location evidence="2">Mitochondrion</location>
    </subcellularLocation>
    <subcellularLocation>
        <location evidence="1">Nucleus</location>
    </subcellularLocation>
</comment>
<evidence type="ECO:0000313" key="17">
    <source>
        <dbReference type="Proteomes" id="UP000694843"/>
    </source>
</evidence>
<feature type="region of interest" description="Disordered" evidence="15">
    <location>
        <begin position="264"/>
        <end position="286"/>
    </location>
</feature>
<dbReference type="PROSITE" id="PS50102">
    <property type="entry name" value="RRM"/>
    <property type="match status" value="2"/>
</dbReference>
<dbReference type="InterPro" id="IPR035979">
    <property type="entry name" value="RBD_domain_sf"/>
</dbReference>
<keyword evidence="9 18" id="KW-0238">DNA-binding</keyword>
<evidence type="ECO:0000256" key="7">
    <source>
        <dbReference type="ARBA" id="ARBA00022884"/>
    </source>
</evidence>
<dbReference type="OMA" id="FGHANAP"/>
<dbReference type="GO" id="GO:0000785">
    <property type="term" value="C:chromatin"/>
    <property type="evidence" value="ECO:0007669"/>
    <property type="project" value="TreeGrafter"/>
</dbReference>
<keyword evidence="5" id="KW-0507">mRNA processing</keyword>
<dbReference type="FunFam" id="3.30.70.330:FF:000107">
    <property type="entry name" value="TAR DNA-binding protein 43"/>
    <property type="match status" value="1"/>
</dbReference>
<dbReference type="GO" id="GO:0008380">
    <property type="term" value="P:RNA splicing"/>
    <property type="evidence" value="ECO:0007669"/>
    <property type="project" value="UniProtKB-KW"/>
</dbReference>
<name>A0A8B7PHS5_HYAAZ</name>
<evidence type="ECO:0000256" key="8">
    <source>
        <dbReference type="ARBA" id="ARBA00023015"/>
    </source>
</evidence>
<dbReference type="Gene3D" id="3.30.70.330">
    <property type="match status" value="2"/>
</dbReference>
<keyword evidence="17" id="KW-1185">Reference proteome</keyword>
<evidence type="ECO:0000256" key="3">
    <source>
        <dbReference type="ARBA" id="ARBA00018889"/>
    </source>
</evidence>
<feature type="compositionally biased region" description="Gly residues" evidence="15">
    <location>
        <begin position="400"/>
        <end position="409"/>
    </location>
</feature>
<evidence type="ECO:0000256" key="15">
    <source>
        <dbReference type="SAM" id="MobiDB-lite"/>
    </source>
</evidence>
<organism evidence="17 18">
    <name type="scientific">Hyalella azteca</name>
    <name type="common">Amphipod</name>
    <dbReference type="NCBI Taxonomy" id="294128"/>
    <lineage>
        <taxon>Eukaryota</taxon>
        <taxon>Metazoa</taxon>
        <taxon>Ecdysozoa</taxon>
        <taxon>Arthropoda</taxon>
        <taxon>Crustacea</taxon>
        <taxon>Multicrustacea</taxon>
        <taxon>Malacostraca</taxon>
        <taxon>Eumalacostraca</taxon>
        <taxon>Peracarida</taxon>
        <taxon>Amphipoda</taxon>
        <taxon>Senticaudata</taxon>
        <taxon>Talitrida</taxon>
        <taxon>Talitroidea</taxon>
        <taxon>Hyalellidae</taxon>
        <taxon>Hyalella</taxon>
    </lineage>
</organism>
<proteinExistence type="predicted"/>
<dbReference type="FunFam" id="3.30.70.330:FF:000098">
    <property type="entry name" value="TAR DNA-binding protein 43"/>
    <property type="match status" value="1"/>
</dbReference>
<dbReference type="SUPFAM" id="SSF54928">
    <property type="entry name" value="RNA-binding domain, RBD"/>
    <property type="match status" value="1"/>
</dbReference>
<evidence type="ECO:0000256" key="5">
    <source>
        <dbReference type="ARBA" id="ARBA00022664"/>
    </source>
</evidence>
<evidence type="ECO:0000259" key="16">
    <source>
        <dbReference type="PROSITE" id="PS50102"/>
    </source>
</evidence>
<dbReference type="GeneID" id="108680694"/>
<dbReference type="GO" id="GO:0006397">
    <property type="term" value="P:mRNA processing"/>
    <property type="evidence" value="ECO:0007669"/>
    <property type="project" value="UniProtKB-KW"/>
</dbReference>
<dbReference type="CDD" id="cd19609">
    <property type="entry name" value="NTD_TDP-43"/>
    <property type="match status" value="1"/>
</dbReference>
<evidence type="ECO:0000313" key="18">
    <source>
        <dbReference type="RefSeq" id="XP_018025072.1"/>
    </source>
</evidence>
<protein>
    <recommendedName>
        <fullName evidence="3">TAR DNA-binding protein 43</fullName>
    </recommendedName>
</protein>
<evidence type="ECO:0000256" key="1">
    <source>
        <dbReference type="ARBA" id="ARBA00004123"/>
    </source>
</evidence>
<feature type="domain" description="RRM" evidence="16">
    <location>
        <begin position="111"/>
        <end position="189"/>
    </location>
</feature>
<evidence type="ECO:0000256" key="11">
    <source>
        <dbReference type="ARBA" id="ARBA00023163"/>
    </source>
</evidence>
<feature type="compositionally biased region" description="Gly residues" evidence="15">
    <location>
        <begin position="454"/>
        <end position="463"/>
    </location>
</feature>
<dbReference type="Pfam" id="PF18694">
    <property type="entry name" value="TDP-43_N"/>
    <property type="match status" value="1"/>
</dbReference>
<keyword evidence="7 14" id="KW-0694">RNA-binding</keyword>
<dbReference type="GO" id="GO:0010468">
    <property type="term" value="P:regulation of gene expression"/>
    <property type="evidence" value="ECO:0007669"/>
    <property type="project" value="TreeGrafter"/>
</dbReference>
<evidence type="ECO:0000256" key="4">
    <source>
        <dbReference type="ARBA" id="ARBA00022491"/>
    </source>
</evidence>
<dbReference type="CDD" id="cd12321">
    <property type="entry name" value="RRM1_TDP43"/>
    <property type="match status" value="1"/>
</dbReference>
<sequence>MSSYIQVCEDESEEPMELPLEADGGLLLSTLVAQFPGASGIKYRSASNPSAFRGVRLLDGVFHIPEDGWNNVFICVFPKNYTFVEENNRKHEERVDIQCKSRRMDRYQRCSDLIVLGLPWKTTEQQLREYFESFGEVLMAQVKKDLKTGQSKGFGFIRFANYEHQQQVLAQRHNIDGRTCDVKIPNSKDGCGQPLSSKVFVGRCTEQLTAADLRDYFDNFGEVTDVFIPKPFRAFAFVTFMDPHVAQALCGEDHIIRGTSVHISSAAPKHDSRTSGPFGRGSGGGGRYDRNSYGGSNYSQGSWGGGGGGGGGGGCWAGGVGSSGREMPNLAALGASLGFGNAGNSGGSGSGGVDVVGGGSGGVGSGHMNMGPLTAAPWLAALSQAGWGLLGANMSQQGGAAAGGGGGGDHQQSGYGQASSPPQQGPPPQGGGMPQSPPYATGNCRPSAAPGDYNNGGGAGSWD</sequence>
<evidence type="ECO:0000256" key="9">
    <source>
        <dbReference type="ARBA" id="ARBA00023125"/>
    </source>
</evidence>
<dbReference type="GO" id="GO:0005739">
    <property type="term" value="C:mitochondrion"/>
    <property type="evidence" value="ECO:0007669"/>
    <property type="project" value="UniProtKB-SubCell"/>
</dbReference>
<dbReference type="InterPro" id="IPR041105">
    <property type="entry name" value="TDP-43_N"/>
</dbReference>
<dbReference type="AlphaFoldDB" id="A0A8B7PHS5"/>
<evidence type="ECO:0000256" key="2">
    <source>
        <dbReference type="ARBA" id="ARBA00004173"/>
    </source>
</evidence>
<dbReference type="GO" id="GO:0003723">
    <property type="term" value="F:RNA binding"/>
    <property type="evidence" value="ECO:0007669"/>
    <property type="project" value="UniProtKB-UniRule"/>
</dbReference>
<dbReference type="GO" id="GO:0005654">
    <property type="term" value="C:nucleoplasm"/>
    <property type="evidence" value="ECO:0007669"/>
    <property type="project" value="TreeGrafter"/>
</dbReference>
<keyword evidence="4" id="KW-0678">Repressor</keyword>
<evidence type="ECO:0000256" key="12">
    <source>
        <dbReference type="ARBA" id="ARBA00023187"/>
    </source>
</evidence>
<dbReference type="RefSeq" id="XP_018025072.1">
    <property type="nucleotide sequence ID" value="XM_018169583.2"/>
</dbReference>
<dbReference type="SMART" id="SM00360">
    <property type="entry name" value="RRM"/>
    <property type="match status" value="2"/>
</dbReference>